<protein>
    <recommendedName>
        <fullName evidence="3">Photosystem II assembly protein</fullName>
    </recommendedName>
</protein>
<dbReference type="OrthoDB" id="478756at2"/>
<reference evidence="2" key="1">
    <citation type="journal article" date="2013" name="Proc. Natl. Acad. Sci. U.S.A.">
        <title>Improving the coverage of the cyanobacterial phylum using diversity-driven genome sequencing.</title>
        <authorList>
            <person name="Shih P.M."/>
            <person name="Wu D."/>
            <person name="Latifi A."/>
            <person name="Axen S.D."/>
            <person name="Fewer D.P."/>
            <person name="Talla E."/>
            <person name="Calteau A."/>
            <person name="Cai F."/>
            <person name="Tandeau de Marsac N."/>
            <person name="Rippka R."/>
            <person name="Herdman M."/>
            <person name="Sivonen K."/>
            <person name="Coursin T."/>
            <person name="Laurent T."/>
            <person name="Goodwin L."/>
            <person name="Nolan M."/>
            <person name="Davenport K.W."/>
            <person name="Han C.S."/>
            <person name="Rubin E.M."/>
            <person name="Eisen J.A."/>
            <person name="Woyke T."/>
            <person name="Gugger M."/>
            <person name="Kerfeld C.A."/>
        </authorList>
    </citation>
    <scope>NUCLEOTIDE SEQUENCE [LARGE SCALE GENOMIC DNA]</scope>
    <source>
        <strain evidence="2">ATCC 29371 / PCC 7437</strain>
    </source>
</reference>
<dbReference type="AlphaFoldDB" id="K9XRQ6"/>
<dbReference type="RefSeq" id="WP_015192409.1">
    <property type="nucleotide sequence ID" value="NC_019748.1"/>
</dbReference>
<dbReference type="KEGG" id="scs:Sta7437_1165"/>
<organism evidence="1 2">
    <name type="scientific">Stanieria cyanosphaera (strain ATCC 29371 / PCC 7437)</name>
    <dbReference type="NCBI Taxonomy" id="111780"/>
    <lineage>
        <taxon>Bacteria</taxon>
        <taxon>Bacillati</taxon>
        <taxon>Cyanobacteriota</taxon>
        <taxon>Cyanophyceae</taxon>
        <taxon>Pleurocapsales</taxon>
        <taxon>Dermocarpellaceae</taxon>
        <taxon>Stanieria</taxon>
    </lineage>
</organism>
<evidence type="ECO:0008006" key="3">
    <source>
        <dbReference type="Google" id="ProtNLM"/>
    </source>
</evidence>
<dbReference type="SUPFAM" id="SSF53335">
    <property type="entry name" value="S-adenosyl-L-methionine-dependent methyltransferases"/>
    <property type="match status" value="1"/>
</dbReference>
<dbReference type="HOGENOM" id="CLU_642089_0_0_3"/>
<evidence type="ECO:0000313" key="1">
    <source>
        <dbReference type="EMBL" id="AFZ34736.1"/>
    </source>
</evidence>
<dbReference type="Proteomes" id="UP000010473">
    <property type="component" value="Chromosome"/>
</dbReference>
<proteinExistence type="predicted"/>
<sequence length="420" mass="49876">MINWLIVKWHSYQFKLALKQGKFKKAQSLLQEIERSGVKLSWLEKLYQQQLKTEQSLSFYRQEVGHLSQRLQDHTFKPNLEFINYIHKCFNLKESDRFLFQCTGIESQIFTNLELALVEYLETEINKVPEQICCQEIAQAVKDLEGLKQGIDPQYNHRLSSHIYLLKYFLDNIYCSYLAWFLIYQQNLLLKNLKILDLAAGPGTVIFGLALLLSSTKGFFPLQETQIIYYSLEQQADLQYRGLQFWRKYIESLSTPINAYCRFNTINLFDYENYAVKLPIHFFDFIVISHCFFYQSQQRYDSHQIYRQIFERNLVENGYALLIIQGRKLFNMYNVPPSENLDEEGWLIQSFLEELGLKLEWYKYLTSTGKRTPKKQGFAQFAKDNLPPQPHLNVLRKKYLQQKYPSNYAIDDYVILAKKA</sequence>
<dbReference type="EMBL" id="CP003653">
    <property type="protein sequence ID" value="AFZ34736.1"/>
    <property type="molecule type" value="Genomic_DNA"/>
</dbReference>
<name>K9XRQ6_STAC7</name>
<accession>K9XRQ6</accession>
<keyword evidence="2" id="KW-1185">Reference proteome</keyword>
<gene>
    <name evidence="1" type="ordered locus">Sta7437_1165</name>
</gene>
<dbReference type="InterPro" id="IPR029063">
    <property type="entry name" value="SAM-dependent_MTases_sf"/>
</dbReference>
<evidence type="ECO:0000313" key="2">
    <source>
        <dbReference type="Proteomes" id="UP000010473"/>
    </source>
</evidence>
<dbReference type="eggNOG" id="ENOG502ZBC1">
    <property type="taxonomic scope" value="Bacteria"/>
</dbReference>